<proteinExistence type="predicted"/>
<accession>A0A4D9CNP1</accession>
<dbReference type="Proteomes" id="UP000355283">
    <property type="component" value="Unassembled WGS sequence"/>
</dbReference>
<feature type="region of interest" description="Disordered" evidence="1">
    <location>
        <begin position="143"/>
        <end position="163"/>
    </location>
</feature>
<sequence length="378" mass="39783">MSCRETGSGPASPSPLIVRAAPSSVAGLHARESLFTKAGSVLLGASVLGNAPRKAQAWCGKPYPPWAYRLRFNDGLIPVSLPGMAASADLFLRVVGDEQKEKDQGLAPILLVPGGPGLAHDYTETLEALVYGDRRVVSFDPVGTGQSSRSLPPALADGPPGGAETAEWKQAWSALLQEQLREILRFLEIDSYHVWAQGAACLPALQHTAAFAPPSSSPSSPSPSPTSLARGVKSLTLADPFVFAPGTRSLPSLYSDRGAAVPLCVTESVAGVKGGGEGGGQGGREDRVHYERQWEGLPELGKVGSRPIFLSYGSTGDGEGSLDEAAVGRLRSRVEEGGREGGVVVKKFGSRLPHVDEPEAYVDWLDELLQGTEKMRPA</sequence>
<dbReference type="OrthoDB" id="190201at2759"/>
<keyword evidence="3" id="KW-1185">Reference proteome</keyword>
<name>A0A4D9CNP1_9STRA</name>
<evidence type="ECO:0008006" key="4">
    <source>
        <dbReference type="Google" id="ProtNLM"/>
    </source>
</evidence>
<evidence type="ECO:0000313" key="2">
    <source>
        <dbReference type="EMBL" id="TFJ80134.1"/>
    </source>
</evidence>
<evidence type="ECO:0000313" key="3">
    <source>
        <dbReference type="Proteomes" id="UP000355283"/>
    </source>
</evidence>
<gene>
    <name evidence="2" type="ORF">NSK_008691</name>
</gene>
<dbReference type="EMBL" id="SDOX01000183">
    <property type="protein sequence ID" value="TFJ80134.1"/>
    <property type="molecule type" value="Genomic_DNA"/>
</dbReference>
<feature type="region of interest" description="Disordered" evidence="1">
    <location>
        <begin position="210"/>
        <end position="229"/>
    </location>
</feature>
<dbReference type="Gene3D" id="3.40.50.1820">
    <property type="entry name" value="alpha/beta hydrolase"/>
    <property type="match status" value="1"/>
</dbReference>
<protein>
    <recommendedName>
        <fullName evidence="4">AB hydrolase-1 domain-containing protein</fullName>
    </recommendedName>
</protein>
<dbReference type="AlphaFoldDB" id="A0A4D9CNP1"/>
<evidence type="ECO:0000256" key="1">
    <source>
        <dbReference type="SAM" id="MobiDB-lite"/>
    </source>
</evidence>
<dbReference type="SUPFAM" id="SSF53474">
    <property type="entry name" value="alpha/beta-Hydrolases"/>
    <property type="match status" value="1"/>
</dbReference>
<organism evidence="2 3">
    <name type="scientific">Nannochloropsis salina CCMP1776</name>
    <dbReference type="NCBI Taxonomy" id="1027361"/>
    <lineage>
        <taxon>Eukaryota</taxon>
        <taxon>Sar</taxon>
        <taxon>Stramenopiles</taxon>
        <taxon>Ochrophyta</taxon>
        <taxon>Eustigmatophyceae</taxon>
        <taxon>Eustigmatales</taxon>
        <taxon>Monodopsidaceae</taxon>
        <taxon>Microchloropsis</taxon>
        <taxon>Microchloropsis salina</taxon>
    </lineage>
</organism>
<comment type="caution">
    <text evidence="2">The sequence shown here is derived from an EMBL/GenBank/DDBJ whole genome shotgun (WGS) entry which is preliminary data.</text>
</comment>
<dbReference type="InterPro" id="IPR029058">
    <property type="entry name" value="AB_hydrolase_fold"/>
</dbReference>
<reference evidence="2 3" key="1">
    <citation type="submission" date="2019-01" db="EMBL/GenBank/DDBJ databases">
        <title>Nuclear Genome Assembly of the Microalgal Biofuel strain Nannochloropsis salina CCMP1776.</title>
        <authorList>
            <person name="Hovde B."/>
        </authorList>
    </citation>
    <scope>NUCLEOTIDE SEQUENCE [LARGE SCALE GENOMIC DNA]</scope>
    <source>
        <strain evidence="2 3">CCMP1776</strain>
    </source>
</reference>